<protein>
    <submittedName>
        <fullName evidence="2">MT-A70-domain-containing protein</fullName>
    </submittedName>
</protein>
<dbReference type="AlphaFoldDB" id="A0A6A5ZQZ9"/>
<gene>
    <name evidence="2" type="ORF">BDV96DRAFT_272417</name>
</gene>
<comment type="similarity">
    <text evidence="1">Belongs to the MT-A70-like family.</text>
</comment>
<dbReference type="GO" id="GO:0005634">
    <property type="term" value="C:nucleus"/>
    <property type="evidence" value="ECO:0007669"/>
    <property type="project" value="TreeGrafter"/>
</dbReference>
<evidence type="ECO:0000313" key="3">
    <source>
        <dbReference type="Proteomes" id="UP000799770"/>
    </source>
</evidence>
<dbReference type="OrthoDB" id="61116at2759"/>
<dbReference type="PANTHER" id="PTHR12829">
    <property type="entry name" value="N6-ADENOSINE-METHYLTRANSFERASE"/>
    <property type="match status" value="1"/>
</dbReference>
<reference evidence="2" key="1">
    <citation type="journal article" date="2020" name="Stud. Mycol.">
        <title>101 Dothideomycetes genomes: a test case for predicting lifestyles and emergence of pathogens.</title>
        <authorList>
            <person name="Haridas S."/>
            <person name="Albert R."/>
            <person name="Binder M."/>
            <person name="Bloem J."/>
            <person name="Labutti K."/>
            <person name="Salamov A."/>
            <person name="Andreopoulos B."/>
            <person name="Baker S."/>
            <person name="Barry K."/>
            <person name="Bills G."/>
            <person name="Bluhm B."/>
            <person name="Cannon C."/>
            <person name="Castanera R."/>
            <person name="Culley D."/>
            <person name="Daum C."/>
            <person name="Ezra D."/>
            <person name="Gonzalez J."/>
            <person name="Henrissat B."/>
            <person name="Kuo A."/>
            <person name="Liang C."/>
            <person name="Lipzen A."/>
            <person name="Lutzoni F."/>
            <person name="Magnuson J."/>
            <person name="Mondo S."/>
            <person name="Nolan M."/>
            <person name="Ohm R."/>
            <person name="Pangilinan J."/>
            <person name="Park H.-J."/>
            <person name="Ramirez L."/>
            <person name="Alfaro M."/>
            <person name="Sun H."/>
            <person name="Tritt A."/>
            <person name="Yoshinaga Y."/>
            <person name="Zwiers L.-H."/>
            <person name="Turgeon B."/>
            <person name="Goodwin S."/>
            <person name="Spatafora J."/>
            <person name="Crous P."/>
            <person name="Grigoriev I."/>
        </authorList>
    </citation>
    <scope>NUCLEOTIDE SEQUENCE</scope>
    <source>
        <strain evidence="2">CBS 627.86</strain>
    </source>
</reference>
<dbReference type="PROSITE" id="PS51143">
    <property type="entry name" value="MT_A70"/>
    <property type="match status" value="1"/>
</dbReference>
<name>A0A6A5ZQZ9_9PLEO</name>
<accession>A0A6A5ZQZ9</accession>
<dbReference type="InterPro" id="IPR007757">
    <property type="entry name" value="MT-A70-like"/>
</dbReference>
<organism evidence="2 3">
    <name type="scientific">Lophiotrema nucula</name>
    <dbReference type="NCBI Taxonomy" id="690887"/>
    <lineage>
        <taxon>Eukaryota</taxon>
        <taxon>Fungi</taxon>
        <taxon>Dikarya</taxon>
        <taxon>Ascomycota</taxon>
        <taxon>Pezizomycotina</taxon>
        <taxon>Dothideomycetes</taxon>
        <taxon>Pleosporomycetidae</taxon>
        <taxon>Pleosporales</taxon>
        <taxon>Lophiotremataceae</taxon>
        <taxon>Lophiotrema</taxon>
    </lineage>
</organism>
<sequence>MNPDEVSLRTSILYQNDDRDITLMDLPTSIAVGQKVTAGDILLSTPPIESPYLIASDPKTKKAQERHAEPAVSNKLHAEYRVEIDRALAEIRRRVPAPWCLPRKLMAHVPESRNTNMDVDDPEKELETRLREWSASKGDDEPFDFNKMMAALGSSSDATSCDPVAQKWSMSCTPAREITEGLGEDSVSPTEAWTSSLHNPNDHALELNISQSFTHPEGIREYRFRVPPRSTFFLDDVTDPSSFRASFRDLTSEYNLPRHFDFVLLDPPWPSRSAKRVRTYEQVGGIPHTKRMLLNMSIESYLEHNSILAMWITNSPKQRDAVLGPGGLFERWNLSFCEEWIWIKTTASGEPMFSLETLWRKPYETLLLARAAPDTWTKMEPAPAIKRRIIAAVPDIHSRKPCIKELIEPFLPHDYSALEVFSRSLVAGWTSWGNEAIKYNWEKYWASGATEPELSHG</sequence>
<keyword evidence="3" id="KW-1185">Reference proteome</keyword>
<proteinExistence type="inferred from homology"/>
<evidence type="ECO:0000313" key="2">
    <source>
        <dbReference type="EMBL" id="KAF2120701.1"/>
    </source>
</evidence>
<dbReference type="Pfam" id="PF05063">
    <property type="entry name" value="MT-A70"/>
    <property type="match status" value="1"/>
</dbReference>
<dbReference type="SUPFAM" id="SSF53335">
    <property type="entry name" value="S-adenosyl-L-methionine-dependent methyltransferases"/>
    <property type="match status" value="1"/>
</dbReference>
<dbReference type="EMBL" id="ML977313">
    <property type="protein sequence ID" value="KAF2120701.1"/>
    <property type="molecule type" value="Genomic_DNA"/>
</dbReference>
<evidence type="ECO:0000256" key="1">
    <source>
        <dbReference type="PROSITE-ProRule" id="PRU00489"/>
    </source>
</evidence>
<dbReference type="PANTHER" id="PTHR12829:SF4">
    <property type="entry name" value="N(6)-ADENINE-SPECIFIC METHYLTRANSFERASE METTL4"/>
    <property type="match status" value="1"/>
</dbReference>
<dbReference type="GO" id="GO:0008168">
    <property type="term" value="F:methyltransferase activity"/>
    <property type="evidence" value="ECO:0007669"/>
    <property type="project" value="TreeGrafter"/>
</dbReference>
<dbReference type="InterPro" id="IPR029063">
    <property type="entry name" value="SAM-dependent_MTases_sf"/>
</dbReference>
<dbReference type="Proteomes" id="UP000799770">
    <property type="component" value="Unassembled WGS sequence"/>
</dbReference>